<sequence length="90" mass="9879">MIVCCHSTVSSASPFTQNLKSSTLVASSNLFTYHIFLNLKAHIYKKLSQISTENSSGSPLKSTLKTLTVLSSGEDNSKFCVLPFYFLLLV</sequence>
<reference evidence="2" key="1">
    <citation type="submission" date="2017-01" db="EMBL/GenBank/DDBJ databases">
        <authorList>
            <person name="Wang Y."/>
            <person name="White M."/>
            <person name="Kvist S."/>
            <person name="Moncalvo J.-M."/>
        </authorList>
    </citation>
    <scope>NUCLEOTIDE SEQUENCE [LARGE SCALE GENOMIC DNA]</scope>
    <source>
        <strain evidence="2">ID-206-W2</strain>
    </source>
</reference>
<gene>
    <name evidence="1" type="ORF">AYI69_g689</name>
</gene>
<organism evidence="1 2">
    <name type="scientific">Smittium culicis</name>
    <dbReference type="NCBI Taxonomy" id="133412"/>
    <lineage>
        <taxon>Eukaryota</taxon>
        <taxon>Fungi</taxon>
        <taxon>Fungi incertae sedis</taxon>
        <taxon>Zoopagomycota</taxon>
        <taxon>Kickxellomycotina</taxon>
        <taxon>Harpellomycetes</taxon>
        <taxon>Harpellales</taxon>
        <taxon>Legeriomycetaceae</taxon>
        <taxon>Smittium</taxon>
    </lineage>
</organism>
<evidence type="ECO:0000313" key="1">
    <source>
        <dbReference type="EMBL" id="OMJ29786.1"/>
    </source>
</evidence>
<protein>
    <submittedName>
        <fullName evidence="1">Uncharacterized protein</fullName>
    </submittedName>
</protein>
<accession>A0A1R1YSM8</accession>
<evidence type="ECO:0000313" key="2">
    <source>
        <dbReference type="Proteomes" id="UP000187429"/>
    </source>
</evidence>
<name>A0A1R1YSM8_9FUNG</name>
<comment type="caution">
    <text evidence="1">The sequence shown here is derived from an EMBL/GenBank/DDBJ whole genome shotgun (WGS) entry which is preliminary data.</text>
</comment>
<dbReference type="Proteomes" id="UP000187429">
    <property type="component" value="Unassembled WGS sequence"/>
</dbReference>
<keyword evidence="2" id="KW-1185">Reference proteome</keyword>
<dbReference type="EMBL" id="LSSM01000180">
    <property type="protein sequence ID" value="OMJ29786.1"/>
    <property type="molecule type" value="Genomic_DNA"/>
</dbReference>
<dbReference type="AlphaFoldDB" id="A0A1R1YSM8"/>
<proteinExistence type="predicted"/>